<evidence type="ECO:0000313" key="3">
    <source>
        <dbReference type="Proteomes" id="UP001278766"/>
    </source>
</evidence>
<gene>
    <name evidence="2" type="ORF">B0H64DRAFT_403519</name>
</gene>
<protein>
    <submittedName>
        <fullName evidence="2">Uncharacterized protein</fullName>
    </submittedName>
</protein>
<feature type="compositionally biased region" description="Basic and acidic residues" evidence="1">
    <location>
        <begin position="18"/>
        <end position="29"/>
    </location>
</feature>
<dbReference type="PANTHER" id="PTHR37048">
    <property type="entry name" value="QUESTIONABLE PROTEIN"/>
    <property type="match status" value="1"/>
</dbReference>
<feature type="region of interest" description="Disordered" evidence="1">
    <location>
        <begin position="1"/>
        <end position="29"/>
    </location>
</feature>
<reference evidence="2" key="2">
    <citation type="submission" date="2023-06" db="EMBL/GenBank/DDBJ databases">
        <authorList>
            <consortium name="Lawrence Berkeley National Laboratory"/>
            <person name="Haridas S."/>
            <person name="Hensen N."/>
            <person name="Bonometti L."/>
            <person name="Westerberg I."/>
            <person name="Brannstrom I.O."/>
            <person name="Guillou S."/>
            <person name="Cros-Aarteil S."/>
            <person name="Calhoun S."/>
            <person name="Kuo A."/>
            <person name="Mondo S."/>
            <person name="Pangilinan J."/>
            <person name="Riley R."/>
            <person name="Labutti K."/>
            <person name="Andreopoulos B."/>
            <person name="Lipzen A."/>
            <person name="Chen C."/>
            <person name="Yanf M."/>
            <person name="Daum C."/>
            <person name="Ng V."/>
            <person name="Clum A."/>
            <person name="Steindorff A."/>
            <person name="Ohm R."/>
            <person name="Martin F."/>
            <person name="Silar P."/>
            <person name="Natvig D."/>
            <person name="Lalanne C."/>
            <person name="Gautier V."/>
            <person name="Ament-Velasquez S.L."/>
            <person name="Kruys A."/>
            <person name="Hutchinson M.I."/>
            <person name="Powell A.J."/>
            <person name="Barry K."/>
            <person name="Miller A.N."/>
            <person name="Grigoriev I.V."/>
            <person name="Debuchy R."/>
            <person name="Gladieux P."/>
            <person name="Thoren M.H."/>
            <person name="Johannesson H."/>
        </authorList>
    </citation>
    <scope>NUCLEOTIDE SEQUENCE</scope>
    <source>
        <strain evidence="2">CBS 168.71</strain>
    </source>
</reference>
<sequence>MGSRAKSDKPGQSGDSPESDKRAKAERRPVPYNVARGAIVWLPGMRYINGKKLVRHLPMQIFDHPVLIYDKPTPTMANVFLITSFKEGESLVGKFQSHSEFRGRQIPLIPSPPHPDNGVQLTLMSGRVWPRESFVSLSLFTIPIKVLREESSGPWALSPASLGSLDKIIATLPTTRI</sequence>
<dbReference type="Proteomes" id="UP001278766">
    <property type="component" value="Unassembled WGS sequence"/>
</dbReference>
<dbReference type="RefSeq" id="XP_062656619.1">
    <property type="nucleotide sequence ID" value="XM_062804315.1"/>
</dbReference>
<reference evidence="2" key="1">
    <citation type="journal article" date="2023" name="Mol. Phylogenet. Evol.">
        <title>Genome-scale phylogeny and comparative genomics of the fungal order Sordariales.</title>
        <authorList>
            <person name="Hensen N."/>
            <person name="Bonometti L."/>
            <person name="Westerberg I."/>
            <person name="Brannstrom I.O."/>
            <person name="Guillou S."/>
            <person name="Cros-Aarteil S."/>
            <person name="Calhoun S."/>
            <person name="Haridas S."/>
            <person name="Kuo A."/>
            <person name="Mondo S."/>
            <person name="Pangilinan J."/>
            <person name="Riley R."/>
            <person name="LaButti K."/>
            <person name="Andreopoulos B."/>
            <person name="Lipzen A."/>
            <person name="Chen C."/>
            <person name="Yan M."/>
            <person name="Daum C."/>
            <person name="Ng V."/>
            <person name="Clum A."/>
            <person name="Steindorff A."/>
            <person name="Ohm R.A."/>
            <person name="Martin F."/>
            <person name="Silar P."/>
            <person name="Natvig D.O."/>
            <person name="Lalanne C."/>
            <person name="Gautier V."/>
            <person name="Ament-Velasquez S.L."/>
            <person name="Kruys A."/>
            <person name="Hutchinson M.I."/>
            <person name="Powell A.J."/>
            <person name="Barry K."/>
            <person name="Miller A.N."/>
            <person name="Grigoriev I.V."/>
            <person name="Debuchy R."/>
            <person name="Gladieux P."/>
            <person name="Hiltunen Thoren M."/>
            <person name="Johannesson H."/>
        </authorList>
    </citation>
    <scope>NUCLEOTIDE SEQUENCE</scope>
    <source>
        <strain evidence="2">CBS 168.71</strain>
    </source>
</reference>
<organism evidence="2 3">
    <name type="scientific">Chaetomium fimeti</name>
    <dbReference type="NCBI Taxonomy" id="1854472"/>
    <lineage>
        <taxon>Eukaryota</taxon>
        <taxon>Fungi</taxon>
        <taxon>Dikarya</taxon>
        <taxon>Ascomycota</taxon>
        <taxon>Pezizomycotina</taxon>
        <taxon>Sordariomycetes</taxon>
        <taxon>Sordariomycetidae</taxon>
        <taxon>Sordariales</taxon>
        <taxon>Chaetomiaceae</taxon>
        <taxon>Chaetomium</taxon>
    </lineage>
</organism>
<evidence type="ECO:0000313" key="2">
    <source>
        <dbReference type="EMBL" id="KAK3293105.1"/>
    </source>
</evidence>
<dbReference type="PANTHER" id="PTHR37048:SF2">
    <property type="entry name" value="QUESTIONABLE PROTEIN"/>
    <property type="match status" value="1"/>
</dbReference>
<name>A0AAE0LQ32_9PEZI</name>
<accession>A0AAE0LQ32</accession>
<dbReference type="AlphaFoldDB" id="A0AAE0LQ32"/>
<dbReference type="EMBL" id="JAUEPN010000006">
    <property type="protein sequence ID" value="KAK3293105.1"/>
    <property type="molecule type" value="Genomic_DNA"/>
</dbReference>
<dbReference type="GeneID" id="87841263"/>
<proteinExistence type="predicted"/>
<keyword evidence="3" id="KW-1185">Reference proteome</keyword>
<comment type="caution">
    <text evidence="2">The sequence shown here is derived from an EMBL/GenBank/DDBJ whole genome shotgun (WGS) entry which is preliminary data.</text>
</comment>
<evidence type="ECO:0000256" key="1">
    <source>
        <dbReference type="SAM" id="MobiDB-lite"/>
    </source>
</evidence>